<proteinExistence type="predicted"/>
<feature type="compositionally biased region" description="Low complexity" evidence="1">
    <location>
        <begin position="31"/>
        <end position="47"/>
    </location>
</feature>
<comment type="caution">
    <text evidence="2">The sequence shown here is derived from an EMBL/GenBank/DDBJ whole genome shotgun (WGS) entry which is preliminary data.</text>
</comment>
<evidence type="ECO:0000313" key="3">
    <source>
        <dbReference type="Proteomes" id="UP001292094"/>
    </source>
</evidence>
<evidence type="ECO:0000313" key="2">
    <source>
        <dbReference type="EMBL" id="KAK4301694.1"/>
    </source>
</evidence>
<sequence>ASPPEKKKDALEEAALPPPPTSKNGQLSKQGSLTILRRSSSRTLSGRSPRHVPYTEPQDPVDSLDLLQDAVPSVDTPESCEKAIPQAACTPSSPQGWGGVGGSVTEEPPICSGCPRLSLHGRVQVSH</sequence>
<keyword evidence="3" id="KW-1185">Reference proteome</keyword>
<protein>
    <submittedName>
        <fullName evidence="2">Uncharacterized protein</fullName>
    </submittedName>
</protein>
<dbReference type="Proteomes" id="UP001292094">
    <property type="component" value="Unassembled WGS sequence"/>
</dbReference>
<feature type="non-terminal residue" evidence="2">
    <location>
        <position position="127"/>
    </location>
</feature>
<feature type="compositionally biased region" description="Basic and acidic residues" evidence="1">
    <location>
        <begin position="1"/>
        <end position="11"/>
    </location>
</feature>
<reference evidence="2" key="1">
    <citation type="submission" date="2023-11" db="EMBL/GenBank/DDBJ databases">
        <title>Genome assemblies of two species of porcelain crab, Petrolisthes cinctipes and Petrolisthes manimaculis (Anomura: Porcellanidae).</title>
        <authorList>
            <person name="Angst P."/>
        </authorList>
    </citation>
    <scope>NUCLEOTIDE SEQUENCE</scope>
    <source>
        <strain evidence="2">PB745_02</strain>
        <tissue evidence="2">Gill</tissue>
    </source>
</reference>
<evidence type="ECO:0000256" key="1">
    <source>
        <dbReference type="SAM" id="MobiDB-lite"/>
    </source>
</evidence>
<dbReference type="AlphaFoldDB" id="A0AAE1P6B3"/>
<accession>A0AAE1P6B3</accession>
<feature type="region of interest" description="Disordered" evidence="1">
    <location>
        <begin position="1"/>
        <end position="62"/>
    </location>
</feature>
<organism evidence="2 3">
    <name type="scientific">Petrolisthes manimaculis</name>
    <dbReference type="NCBI Taxonomy" id="1843537"/>
    <lineage>
        <taxon>Eukaryota</taxon>
        <taxon>Metazoa</taxon>
        <taxon>Ecdysozoa</taxon>
        <taxon>Arthropoda</taxon>
        <taxon>Crustacea</taxon>
        <taxon>Multicrustacea</taxon>
        <taxon>Malacostraca</taxon>
        <taxon>Eumalacostraca</taxon>
        <taxon>Eucarida</taxon>
        <taxon>Decapoda</taxon>
        <taxon>Pleocyemata</taxon>
        <taxon>Anomura</taxon>
        <taxon>Galatheoidea</taxon>
        <taxon>Porcellanidae</taxon>
        <taxon>Petrolisthes</taxon>
    </lineage>
</organism>
<gene>
    <name evidence="2" type="ORF">Pmani_026179</name>
</gene>
<name>A0AAE1P6B3_9EUCA</name>
<dbReference type="EMBL" id="JAWZYT010002844">
    <property type="protein sequence ID" value="KAK4301694.1"/>
    <property type="molecule type" value="Genomic_DNA"/>
</dbReference>